<feature type="compositionally biased region" description="Low complexity" evidence="7">
    <location>
        <begin position="22"/>
        <end position="48"/>
    </location>
</feature>
<dbReference type="Gene3D" id="3.30.450.20">
    <property type="entry name" value="PAS domain"/>
    <property type="match status" value="1"/>
</dbReference>
<feature type="region of interest" description="Disordered" evidence="7">
    <location>
        <begin position="582"/>
        <end position="636"/>
    </location>
</feature>
<feature type="compositionally biased region" description="Basic and acidic residues" evidence="7">
    <location>
        <begin position="582"/>
        <end position="591"/>
    </location>
</feature>
<dbReference type="GO" id="GO:0006355">
    <property type="term" value="P:regulation of DNA-templated transcription"/>
    <property type="evidence" value="ECO:0007669"/>
    <property type="project" value="InterPro"/>
</dbReference>
<feature type="region of interest" description="Disordered" evidence="7">
    <location>
        <begin position="418"/>
        <end position="545"/>
    </location>
</feature>
<evidence type="ECO:0000256" key="7">
    <source>
        <dbReference type="SAM" id="MobiDB-lite"/>
    </source>
</evidence>
<evidence type="ECO:0000256" key="1">
    <source>
        <dbReference type="ARBA" id="ARBA00022723"/>
    </source>
</evidence>
<accession>A0A167R7U0</accession>
<dbReference type="SMART" id="SM00401">
    <property type="entry name" value="ZnF_GATA"/>
    <property type="match status" value="1"/>
</dbReference>
<feature type="compositionally biased region" description="Low complexity" evidence="7">
    <location>
        <begin position="626"/>
        <end position="636"/>
    </location>
</feature>
<reference evidence="10 11" key="1">
    <citation type="journal article" date="2016" name="Mol. Biol. Evol.">
        <title>Comparative Genomics of Early-Diverging Mushroom-Forming Fungi Provides Insights into the Origins of Lignocellulose Decay Capabilities.</title>
        <authorList>
            <person name="Nagy L.G."/>
            <person name="Riley R."/>
            <person name="Tritt A."/>
            <person name="Adam C."/>
            <person name="Daum C."/>
            <person name="Floudas D."/>
            <person name="Sun H."/>
            <person name="Yadav J.S."/>
            <person name="Pangilinan J."/>
            <person name="Larsson K.H."/>
            <person name="Matsuura K."/>
            <person name="Barry K."/>
            <person name="Labutti K."/>
            <person name="Kuo R."/>
            <person name="Ohm R.A."/>
            <person name="Bhattacharya S.S."/>
            <person name="Shirouzu T."/>
            <person name="Yoshinaga Y."/>
            <person name="Martin F.M."/>
            <person name="Grigoriev I.V."/>
            <person name="Hibbett D.S."/>
        </authorList>
    </citation>
    <scope>NUCLEOTIDE SEQUENCE [LARGE SCALE GENOMIC DNA]</scope>
    <source>
        <strain evidence="10 11">TUFC12733</strain>
    </source>
</reference>
<evidence type="ECO:0000256" key="5">
    <source>
        <dbReference type="ARBA" id="ARBA00023163"/>
    </source>
</evidence>
<dbReference type="SUPFAM" id="SSF57716">
    <property type="entry name" value="Glucocorticoid receptor-like (DNA-binding domain)"/>
    <property type="match status" value="1"/>
</dbReference>
<feature type="region of interest" description="Disordered" evidence="7">
    <location>
        <begin position="1"/>
        <end position="120"/>
    </location>
</feature>
<protein>
    <recommendedName>
        <fullName evidence="12">GATA-type domain-containing protein</fullName>
    </recommendedName>
</protein>
<dbReference type="AlphaFoldDB" id="A0A167R7U0"/>
<dbReference type="PANTHER" id="PTHR47172:SF24">
    <property type="entry name" value="GATA ZINC FINGER DOMAIN-CONTAINING PROTEIN 14-RELATED"/>
    <property type="match status" value="1"/>
</dbReference>
<dbReference type="PROSITE" id="PS50112">
    <property type="entry name" value="PAS"/>
    <property type="match status" value="1"/>
</dbReference>
<dbReference type="Gene3D" id="3.30.50.10">
    <property type="entry name" value="Erythroid Transcription Factor GATA-1, subunit A"/>
    <property type="match status" value="1"/>
</dbReference>
<proteinExistence type="predicted"/>
<dbReference type="PROSITE" id="PS50114">
    <property type="entry name" value="GATA_ZN_FINGER_2"/>
    <property type="match status" value="1"/>
</dbReference>
<evidence type="ECO:0008006" key="12">
    <source>
        <dbReference type="Google" id="ProtNLM"/>
    </source>
</evidence>
<feature type="compositionally biased region" description="Polar residues" evidence="7">
    <location>
        <begin position="73"/>
        <end position="88"/>
    </location>
</feature>
<dbReference type="PROSITE" id="PS00344">
    <property type="entry name" value="GATA_ZN_FINGER_1"/>
    <property type="match status" value="1"/>
</dbReference>
<organism evidence="10 11">
    <name type="scientific">Calocera viscosa (strain TUFC12733)</name>
    <dbReference type="NCBI Taxonomy" id="1330018"/>
    <lineage>
        <taxon>Eukaryota</taxon>
        <taxon>Fungi</taxon>
        <taxon>Dikarya</taxon>
        <taxon>Basidiomycota</taxon>
        <taxon>Agaricomycotina</taxon>
        <taxon>Dacrymycetes</taxon>
        <taxon>Dacrymycetales</taxon>
        <taxon>Dacrymycetaceae</taxon>
        <taxon>Calocera</taxon>
    </lineage>
</organism>
<feature type="domain" description="GATA-type" evidence="9">
    <location>
        <begin position="543"/>
        <end position="576"/>
    </location>
</feature>
<keyword evidence="3" id="KW-0862">Zinc</keyword>
<feature type="domain" description="PAS" evidence="8">
    <location>
        <begin position="140"/>
        <end position="187"/>
    </location>
</feature>
<evidence type="ECO:0000256" key="2">
    <source>
        <dbReference type="ARBA" id="ARBA00022771"/>
    </source>
</evidence>
<dbReference type="GO" id="GO:0008270">
    <property type="term" value="F:zinc ion binding"/>
    <property type="evidence" value="ECO:0007669"/>
    <property type="project" value="UniProtKB-KW"/>
</dbReference>
<keyword evidence="5" id="KW-0804">Transcription</keyword>
<gene>
    <name evidence="10" type="ORF">CALVIDRAFT_533657</name>
</gene>
<sequence>MLHSLQSFASYPPTPLSALRTQQSSPLTASSSSPPQPNQTPTLSTSPNAIPAVSPTQPNGPVDPTVYGYGPVSSITYQNGTHSVSHQGTGLAGAHSTGDLSSVSGENSRGSSVSLHSKTPNVPPVGKHRCYWALLSESLKFLFLDPVLSTHMSEQANALIGKHLLDYVHPDDKDKAVEDLKRVVRSKTLHGSVTRLRYRRLTQIRNVLGAANLEPVPDAPLFCLDDEYLICDLVINCVGDNLVLCFFHAIVDKKPLEDQSEAQKSEWSNWCGAPSNLSLVEYAADMYTALIPNSQFANHHPQRVFQILKNEGRGIVFTWPLNGYEVLEFGGIARDVNIGGSGAVSEARTSCTRRYKANWRGQLSGVPAEVESVYIPYGSIIFACHRAQFSGGLEAPPSILRPTYYNSAPYGQTSAQNANYTAQTPTSASTPGGYGPGYSPQTYGSATYTGSFPTPQSTTHPGPWPGANIAPSPPPITSIGPQQYPSQITPSQQTTQTTPTSAQYIYPRTSSPQTSPQSAHPGGSSEGASGATPNQPKRPVRPPTGVQACVQCGNMTSPEWRKGPSGNKDLCNACGLRWSRTKAKEEGGERMKRGKRKKKGANVEEEDEDGKKRRKRKDGDSPSPVPVSQQSVQPAVHVPQPAQQLAHPTLLGGPQPLHMHGMMAAAGMGMSGWPQQMHGAFPGEGLKVIVREPQSLDQPLLRKLPSMEDMFLLPTGLV</sequence>
<evidence type="ECO:0000259" key="9">
    <source>
        <dbReference type="PROSITE" id="PS50114"/>
    </source>
</evidence>
<dbReference type="SUPFAM" id="SSF55785">
    <property type="entry name" value="PYP-like sensor domain (PAS domain)"/>
    <property type="match status" value="1"/>
</dbReference>
<dbReference type="PANTHER" id="PTHR47172">
    <property type="entry name" value="OS01G0976800 PROTEIN"/>
    <property type="match status" value="1"/>
</dbReference>
<dbReference type="Proteomes" id="UP000076738">
    <property type="component" value="Unassembled WGS sequence"/>
</dbReference>
<feature type="compositionally biased region" description="Low complexity" evidence="7">
    <location>
        <begin position="481"/>
        <end position="501"/>
    </location>
</feature>
<evidence type="ECO:0000256" key="4">
    <source>
        <dbReference type="ARBA" id="ARBA00023015"/>
    </source>
</evidence>
<feature type="compositionally biased region" description="Low complexity" evidence="7">
    <location>
        <begin position="101"/>
        <end position="114"/>
    </location>
</feature>
<keyword evidence="4" id="KW-0805">Transcription regulation</keyword>
<dbReference type="CDD" id="cd00202">
    <property type="entry name" value="ZnF_GATA"/>
    <property type="match status" value="1"/>
</dbReference>
<name>A0A167R7U0_CALVF</name>
<evidence type="ECO:0000313" key="11">
    <source>
        <dbReference type="Proteomes" id="UP000076738"/>
    </source>
</evidence>
<feature type="compositionally biased region" description="Low complexity" evidence="7">
    <location>
        <begin position="509"/>
        <end position="518"/>
    </location>
</feature>
<dbReference type="InterPro" id="IPR000679">
    <property type="entry name" value="Znf_GATA"/>
</dbReference>
<keyword evidence="1" id="KW-0479">Metal-binding</keyword>
<evidence type="ECO:0000259" key="8">
    <source>
        <dbReference type="PROSITE" id="PS50112"/>
    </source>
</evidence>
<keyword evidence="11" id="KW-1185">Reference proteome</keyword>
<dbReference type="STRING" id="1330018.A0A167R7U0"/>
<dbReference type="OrthoDB" id="2162994at2759"/>
<evidence type="ECO:0000256" key="3">
    <source>
        <dbReference type="ARBA" id="ARBA00022833"/>
    </source>
</evidence>
<feature type="compositionally biased region" description="Low complexity" evidence="7">
    <location>
        <begin position="424"/>
        <end position="445"/>
    </location>
</feature>
<dbReference type="InterPro" id="IPR013088">
    <property type="entry name" value="Znf_NHR/GATA"/>
</dbReference>
<evidence type="ECO:0000256" key="6">
    <source>
        <dbReference type="PROSITE-ProRule" id="PRU00094"/>
    </source>
</evidence>
<dbReference type="EMBL" id="KV417269">
    <property type="protein sequence ID" value="KZP00647.1"/>
    <property type="molecule type" value="Genomic_DNA"/>
</dbReference>
<dbReference type="InterPro" id="IPR000014">
    <property type="entry name" value="PAS"/>
</dbReference>
<dbReference type="GO" id="GO:0043565">
    <property type="term" value="F:sequence-specific DNA binding"/>
    <property type="evidence" value="ECO:0007669"/>
    <property type="project" value="InterPro"/>
</dbReference>
<dbReference type="Pfam" id="PF00320">
    <property type="entry name" value="GATA"/>
    <property type="match status" value="1"/>
</dbReference>
<dbReference type="InterPro" id="IPR035965">
    <property type="entry name" value="PAS-like_dom_sf"/>
</dbReference>
<feature type="compositionally biased region" description="Polar residues" evidence="7">
    <location>
        <begin position="446"/>
        <end position="460"/>
    </location>
</feature>
<evidence type="ECO:0000313" key="10">
    <source>
        <dbReference type="EMBL" id="KZP00647.1"/>
    </source>
</evidence>
<keyword evidence="2 6" id="KW-0863">Zinc-finger</keyword>